<name>A0A9P8WFE3_9HYPO</name>
<gene>
    <name evidence="3" type="ORF">B0T10DRAFT_187630</name>
</gene>
<dbReference type="PANTHER" id="PTHR10963:SF60">
    <property type="entry name" value="GRAM-NEGATIVE BACTERIA-BINDING PROTEIN 1-RELATED"/>
    <property type="match status" value="1"/>
</dbReference>
<dbReference type="InterPro" id="IPR013320">
    <property type="entry name" value="ConA-like_dom_sf"/>
</dbReference>
<feature type="chain" id="PRO_5040193850" evidence="1">
    <location>
        <begin position="18"/>
        <end position="280"/>
    </location>
</feature>
<feature type="signal peptide" evidence="1">
    <location>
        <begin position="1"/>
        <end position="17"/>
    </location>
</feature>
<dbReference type="Pfam" id="PF00722">
    <property type="entry name" value="Glyco_hydro_16"/>
    <property type="match status" value="1"/>
</dbReference>
<dbReference type="AlphaFoldDB" id="A0A9P8WFE3"/>
<comment type="caution">
    <text evidence="3">The sequence shown here is derived from an EMBL/GenBank/DDBJ whole genome shotgun (WGS) entry which is preliminary data.</text>
</comment>
<feature type="domain" description="GH16" evidence="2">
    <location>
        <begin position="24"/>
        <end position="280"/>
    </location>
</feature>
<dbReference type="GO" id="GO:0004553">
    <property type="term" value="F:hydrolase activity, hydrolyzing O-glycosyl compounds"/>
    <property type="evidence" value="ECO:0007669"/>
    <property type="project" value="InterPro"/>
</dbReference>
<dbReference type="PANTHER" id="PTHR10963">
    <property type="entry name" value="GLYCOSYL HYDROLASE-RELATED"/>
    <property type="match status" value="1"/>
</dbReference>
<evidence type="ECO:0000259" key="2">
    <source>
        <dbReference type="PROSITE" id="PS51762"/>
    </source>
</evidence>
<proteinExistence type="predicted"/>
<dbReference type="InterPro" id="IPR000757">
    <property type="entry name" value="Beta-glucanase-like"/>
</dbReference>
<dbReference type="OrthoDB" id="192832at2759"/>
<evidence type="ECO:0000256" key="1">
    <source>
        <dbReference type="SAM" id="SignalP"/>
    </source>
</evidence>
<dbReference type="SUPFAM" id="SSF49899">
    <property type="entry name" value="Concanavalin A-like lectins/glucanases"/>
    <property type="match status" value="1"/>
</dbReference>
<dbReference type="CDD" id="cd02182">
    <property type="entry name" value="GH16_Strep_laminarinase_like"/>
    <property type="match status" value="1"/>
</dbReference>
<reference evidence="3 4" key="1">
    <citation type="journal article" date="2021" name="Nat. Commun.">
        <title>Genetic determinants of endophytism in the Arabidopsis root mycobiome.</title>
        <authorList>
            <person name="Mesny F."/>
            <person name="Miyauchi S."/>
            <person name="Thiergart T."/>
            <person name="Pickel B."/>
            <person name="Atanasova L."/>
            <person name="Karlsson M."/>
            <person name="Huettel B."/>
            <person name="Barry K.W."/>
            <person name="Haridas S."/>
            <person name="Chen C."/>
            <person name="Bauer D."/>
            <person name="Andreopoulos W."/>
            <person name="Pangilinan J."/>
            <person name="LaButti K."/>
            <person name="Riley R."/>
            <person name="Lipzen A."/>
            <person name="Clum A."/>
            <person name="Drula E."/>
            <person name="Henrissat B."/>
            <person name="Kohler A."/>
            <person name="Grigoriev I.V."/>
            <person name="Martin F.M."/>
            <person name="Hacquard S."/>
        </authorList>
    </citation>
    <scope>NUCLEOTIDE SEQUENCE [LARGE SCALE GENOMIC DNA]</scope>
    <source>
        <strain evidence="3 4">MPI-CAGE-CH-0241</strain>
    </source>
</reference>
<evidence type="ECO:0000313" key="3">
    <source>
        <dbReference type="EMBL" id="KAH6897496.1"/>
    </source>
</evidence>
<dbReference type="Gene3D" id="2.60.120.200">
    <property type="match status" value="1"/>
</dbReference>
<protein>
    <submittedName>
        <fullName evidence="3">Concanavalin A-like lectin/glucanase domain-containing protein</fullName>
    </submittedName>
</protein>
<dbReference type="EMBL" id="JAGPYM010000003">
    <property type="protein sequence ID" value="KAH6897496.1"/>
    <property type="molecule type" value="Genomic_DNA"/>
</dbReference>
<sequence length="280" mass="30842">MRFSKALFASLPALATAIRAPNIDGYKIVWEEPFSGCQGCAINTNRWNIIQNLDVNNEIQEYTTSNANLQLSGGDSLQIIPTKSSSGEWTSGRIESKKTWFAKHGRIMRVEAQLRQGESMNKQGMWPAFWMLGDAIRHGTEWPLCGELDIFERVNGDLTGYGTVHCGQAGGGPCDEPNGLGQPVTIPNNDFHYWALVVDRTSGNWQTETITWLLDGQPYHTLTGAELGDEGTWATLAHSPMYILLNVAVGGNWPGNPDSSTESGYGNMMEVMYVAVYEST</sequence>
<dbReference type="InterPro" id="IPR050546">
    <property type="entry name" value="Glycosyl_Hydrlase_16"/>
</dbReference>
<accession>A0A9P8WFE3</accession>
<keyword evidence="1" id="KW-0732">Signal</keyword>
<evidence type="ECO:0000313" key="4">
    <source>
        <dbReference type="Proteomes" id="UP000777438"/>
    </source>
</evidence>
<dbReference type="GO" id="GO:0005975">
    <property type="term" value="P:carbohydrate metabolic process"/>
    <property type="evidence" value="ECO:0007669"/>
    <property type="project" value="InterPro"/>
</dbReference>
<dbReference type="PROSITE" id="PS51762">
    <property type="entry name" value="GH16_2"/>
    <property type="match status" value="1"/>
</dbReference>
<organism evidence="3 4">
    <name type="scientific">Thelonectria olida</name>
    <dbReference type="NCBI Taxonomy" id="1576542"/>
    <lineage>
        <taxon>Eukaryota</taxon>
        <taxon>Fungi</taxon>
        <taxon>Dikarya</taxon>
        <taxon>Ascomycota</taxon>
        <taxon>Pezizomycotina</taxon>
        <taxon>Sordariomycetes</taxon>
        <taxon>Hypocreomycetidae</taxon>
        <taxon>Hypocreales</taxon>
        <taxon>Nectriaceae</taxon>
        <taxon>Thelonectria</taxon>
    </lineage>
</organism>
<dbReference type="Proteomes" id="UP000777438">
    <property type="component" value="Unassembled WGS sequence"/>
</dbReference>
<keyword evidence="4" id="KW-1185">Reference proteome</keyword>